<dbReference type="GO" id="GO:0005829">
    <property type="term" value="C:cytosol"/>
    <property type="evidence" value="ECO:0007669"/>
    <property type="project" value="TreeGrafter"/>
</dbReference>
<dbReference type="GO" id="GO:0032449">
    <property type="term" value="C:CBM complex"/>
    <property type="evidence" value="ECO:0007669"/>
    <property type="project" value="TreeGrafter"/>
</dbReference>
<dbReference type="STRING" id="1676925.ENSPKIP00000036909"/>
<dbReference type="PANTHER" id="PTHR34920">
    <property type="entry name" value="B-CELL LYMPHOMA/LEUKEMIA 10"/>
    <property type="match status" value="1"/>
</dbReference>
<dbReference type="AlphaFoldDB" id="A0A3B3T218"/>
<keyword evidence="4" id="KW-1185">Reference proteome</keyword>
<dbReference type="Proteomes" id="UP000261540">
    <property type="component" value="Unplaced"/>
</dbReference>
<dbReference type="GO" id="GO:2001238">
    <property type="term" value="P:positive regulation of extrinsic apoptotic signaling pathway"/>
    <property type="evidence" value="ECO:0007669"/>
    <property type="project" value="TreeGrafter"/>
</dbReference>
<dbReference type="GO" id="GO:0003713">
    <property type="term" value="F:transcription coactivator activity"/>
    <property type="evidence" value="ECO:0007669"/>
    <property type="project" value="TreeGrafter"/>
</dbReference>
<reference evidence="3" key="1">
    <citation type="submission" date="2025-08" db="UniProtKB">
        <authorList>
            <consortium name="Ensembl"/>
        </authorList>
    </citation>
    <scope>IDENTIFICATION</scope>
</reference>
<dbReference type="GO" id="GO:0043422">
    <property type="term" value="F:protein kinase B binding"/>
    <property type="evidence" value="ECO:0007669"/>
    <property type="project" value="TreeGrafter"/>
</dbReference>
<dbReference type="Pfam" id="PF00619">
    <property type="entry name" value="CARD"/>
    <property type="match status" value="1"/>
</dbReference>
<dbReference type="GO" id="GO:0051059">
    <property type="term" value="F:NF-kappaB binding"/>
    <property type="evidence" value="ECO:0007669"/>
    <property type="project" value="TreeGrafter"/>
</dbReference>
<dbReference type="PANTHER" id="PTHR34920:SF1">
    <property type="entry name" value="B-CELL LYMPHOMA_LEUKEMIA 10"/>
    <property type="match status" value="1"/>
</dbReference>
<evidence type="ECO:0000256" key="1">
    <source>
        <dbReference type="SAM" id="MobiDB-lite"/>
    </source>
</evidence>
<dbReference type="InterPro" id="IPR011029">
    <property type="entry name" value="DEATH-like_dom_sf"/>
</dbReference>
<feature type="region of interest" description="Disordered" evidence="1">
    <location>
        <begin position="164"/>
        <end position="216"/>
    </location>
</feature>
<sequence length="216" mass="23857">MDSWDLTEEEMADMKKEVIERLRPYLCDKLIADRHLDYLRSKKIISREDAEEIACRAGNRRKTGKMLDYVAENPRGLDSLVESIRKVRTKDFVILKITSEVEEVKSERRWGAVLAKGFGPPSPCTKASRMFSMWSDSSASFENEKDPPGTLMSNLDAWSGPCCRSSGTLSSSSHLPKPGEPGAPELPEQGSSEAESPGAGPLDAGHLLQSRASLSR</sequence>
<dbReference type="InterPro" id="IPR001315">
    <property type="entry name" value="CARD"/>
</dbReference>
<name>A0A3B3T218_9TELE</name>
<dbReference type="GO" id="GO:0019209">
    <property type="term" value="F:kinase activator activity"/>
    <property type="evidence" value="ECO:0007669"/>
    <property type="project" value="TreeGrafter"/>
</dbReference>
<evidence type="ECO:0000313" key="3">
    <source>
        <dbReference type="Ensembl" id="ENSPKIP00000036909.1"/>
    </source>
</evidence>
<accession>A0A3B3T218</accession>
<feature type="domain" description="CARD" evidence="2">
    <location>
        <begin position="11"/>
        <end position="86"/>
    </location>
</feature>
<protein>
    <recommendedName>
        <fullName evidence="2">CARD domain-containing protein</fullName>
    </recommendedName>
</protein>
<evidence type="ECO:0000313" key="4">
    <source>
        <dbReference type="Proteomes" id="UP000261540"/>
    </source>
</evidence>
<organism evidence="3 4">
    <name type="scientific">Paramormyrops kingsleyae</name>
    <dbReference type="NCBI Taxonomy" id="1676925"/>
    <lineage>
        <taxon>Eukaryota</taxon>
        <taxon>Metazoa</taxon>
        <taxon>Chordata</taxon>
        <taxon>Craniata</taxon>
        <taxon>Vertebrata</taxon>
        <taxon>Euteleostomi</taxon>
        <taxon>Actinopterygii</taxon>
        <taxon>Neopterygii</taxon>
        <taxon>Teleostei</taxon>
        <taxon>Osteoglossocephala</taxon>
        <taxon>Osteoglossomorpha</taxon>
        <taxon>Osteoglossiformes</taxon>
        <taxon>Mormyridae</taxon>
        <taxon>Paramormyrops</taxon>
    </lineage>
</organism>
<dbReference type="Ensembl" id="ENSPKIT00000017863.1">
    <property type="protein sequence ID" value="ENSPKIP00000036909.1"/>
    <property type="gene ID" value="ENSPKIG00000015310.1"/>
</dbReference>
<dbReference type="GO" id="GO:0002250">
    <property type="term" value="P:adaptive immune response"/>
    <property type="evidence" value="ECO:0007669"/>
    <property type="project" value="TreeGrafter"/>
</dbReference>
<proteinExistence type="predicted"/>
<dbReference type="Gene3D" id="1.10.533.10">
    <property type="entry name" value="Death Domain, Fas"/>
    <property type="match status" value="1"/>
</dbReference>
<dbReference type="PROSITE" id="PS50209">
    <property type="entry name" value="CARD"/>
    <property type="match status" value="1"/>
</dbReference>
<dbReference type="SUPFAM" id="SSF47986">
    <property type="entry name" value="DEATH domain"/>
    <property type="match status" value="1"/>
</dbReference>
<evidence type="ECO:0000259" key="2">
    <source>
        <dbReference type="PROSITE" id="PS50209"/>
    </source>
</evidence>
<dbReference type="GO" id="GO:0006915">
    <property type="term" value="P:apoptotic process"/>
    <property type="evidence" value="ECO:0007669"/>
    <property type="project" value="InterPro"/>
</dbReference>
<dbReference type="GeneTree" id="ENSGT00940000165852"/>
<reference evidence="3" key="2">
    <citation type="submission" date="2025-09" db="UniProtKB">
        <authorList>
            <consortium name="Ensembl"/>
        </authorList>
    </citation>
    <scope>IDENTIFICATION</scope>
</reference>
<dbReference type="InterPro" id="IPR033238">
    <property type="entry name" value="BCL10/E10"/>
</dbReference>